<dbReference type="InterPro" id="IPR036388">
    <property type="entry name" value="WH-like_DNA-bd_sf"/>
</dbReference>
<dbReference type="GO" id="GO:0000156">
    <property type="term" value="F:phosphorelay response regulator activity"/>
    <property type="evidence" value="ECO:0007669"/>
    <property type="project" value="TreeGrafter"/>
</dbReference>
<dbReference type="InterPro" id="IPR001867">
    <property type="entry name" value="OmpR/PhoB-type_DNA-bd"/>
</dbReference>
<organism evidence="8 9">
    <name type="scientific">Herbaspirillum rubrisubalbicans</name>
    <dbReference type="NCBI Taxonomy" id="80842"/>
    <lineage>
        <taxon>Bacteria</taxon>
        <taxon>Pseudomonadati</taxon>
        <taxon>Pseudomonadota</taxon>
        <taxon>Betaproteobacteria</taxon>
        <taxon>Burkholderiales</taxon>
        <taxon>Oxalobacteraceae</taxon>
        <taxon>Herbaspirillum</taxon>
    </lineage>
</organism>
<dbReference type="CDD" id="cd00383">
    <property type="entry name" value="trans_reg_C"/>
    <property type="match status" value="1"/>
</dbReference>
<feature type="DNA-binding region" description="OmpR/PhoB-type" evidence="6">
    <location>
        <begin position="117"/>
        <end position="219"/>
    </location>
</feature>
<evidence type="ECO:0000313" key="8">
    <source>
        <dbReference type="EMBL" id="AYR23486.1"/>
    </source>
</evidence>
<proteinExistence type="predicted"/>
<dbReference type="EMBL" id="CP024996">
    <property type="protein sequence ID" value="AYR23486.1"/>
    <property type="molecule type" value="Genomic_DNA"/>
</dbReference>
<dbReference type="PANTHER" id="PTHR48111:SF1">
    <property type="entry name" value="TWO-COMPONENT RESPONSE REGULATOR ORR33"/>
    <property type="match status" value="1"/>
</dbReference>
<keyword evidence="2" id="KW-0902">Two-component regulatory system</keyword>
<evidence type="ECO:0000256" key="4">
    <source>
        <dbReference type="ARBA" id="ARBA00023125"/>
    </source>
</evidence>
<dbReference type="Proteomes" id="UP000269199">
    <property type="component" value="Chromosome"/>
</dbReference>
<evidence type="ECO:0000313" key="9">
    <source>
        <dbReference type="Proteomes" id="UP000269199"/>
    </source>
</evidence>
<dbReference type="SMART" id="SM00862">
    <property type="entry name" value="Trans_reg_C"/>
    <property type="match status" value="1"/>
</dbReference>
<sequence length="224" mass="25025">MASILLIEDILRSYRNSTVCSFLEKQGHKVSRIMADEEELMMPTQLGDIAIVNVGRASGAGYALTQQLRNANARMGILLLASPQESVTTRISGLDHGADFCEALPEKLELINAYIEVMLRRVAPEAWRLDTAARTLRAPQHDAVEINSREVALLKVLANSSRHAADRCAIAHAFGVEWVSFDERVLEKTVSRLRRKWRDSTMYDLPLRTVHGVGYCFTEAIQAC</sequence>
<protein>
    <submittedName>
        <fullName evidence="8">DNA-binding response regulator</fullName>
    </submittedName>
</protein>
<dbReference type="GO" id="GO:0000976">
    <property type="term" value="F:transcription cis-regulatory region binding"/>
    <property type="evidence" value="ECO:0007669"/>
    <property type="project" value="TreeGrafter"/>
</dbReference>
<dbReference type="RefSeq" id="WP_058894657.1">
    <property type="nucleotide sequence ID" value="NZ_CP024996.1"/>
</dbReference>
<dbReference type="InterPro" id="IPR016032">
    <property type="entry name" value="Sig_transdc_resp-reg_C-effctor"/>
</dbReference>
<dbReference type="AlphaFoldDB" id="A0AAD0U6Y3"/>
<dbReference type="SUPFAM" id="SSF52172">
    <property type="entry name" value="CheY-like"/>
    <property type="match status" value="1"/>
</dbReference>
<keyword evidence="4 6" id="KW-0238">DNA-binding</keyword>
<dbReference type="GO" id="GO:0005829">
    <property type="term" value="C:cytosol"/>
    <property type="evidence" value="ECO:0007669"/>
    <property type="project" value="TreeGrafter"/>
</dbReference>
<evidence type="ECO:0000256" key="2">
    <source>
        <dbReference type="ARBA" id="ARBA00023012"/>
    </source>
</evidence>
<dbReference type="PROSITE" id="PS51755">
    <property type="entry name" value="OMPR_PHOB"/>
    <property type="match status" value="1"/>
</dbReference>
<dbReference type="Pfam" id="PF00486">
    <property type="entry name" value="Trans_reg_C"/>
    <property type="match status" value="1"/>
</dbReference>
<dbReference type="GO" id="GO:0006355">
    <property type="term" value="P:regulation of DNA-templated transcription"/>
    <property type="evidence" value="ECO:0007669"/>
    <property type="project" value="InterPro"/>
</dbReference>
<gene>
    <name evidence="8" type="ORF">RC54_06430</name>
</gene>
<accession>A0AAD0U6Y3</accession>
<evidence type="ECO:0000256" key="3">
    <source>
        <dbReference type="ARBA" id="ARBA00023015"/>
    </source>
</evidence>
<dbReference type="PANTHER" id="PTHR48111">
    <property type="entry name" value="REGULATOR OF RPOS"/>
    <property type="match status" value="1"/>
</dbReference>
<dbReference type="Gene3D" id="1.10.10.10">
    <property type="entry name" value="Winged helix-like DNA-binding domain superfamily/Winged helix DNA-binding domain"/>
    <property type="match status" value="1"/>
</dbReference>
<name>A0AAD0U6Y3_9BURK</name>
<keyword evidence="3" id="KW-0805">Transcription regulation</keyword>
<evidence type="ECO:0000259" key="7">
    <source>
        <dbReference type="PROSITE" id="PS51755"/>
    </source>
</evidence>
<dbReference type="InterPro" id="IPR039420">
    <property type="entry name" value="WalR-like"/>
</dbReference>
<feature type="domain" description="OmpR/PhoB-type" evidence="7">
    <location>
        <begin position="117"/>
        <end position="219"/>
    </location>
</feature>
<dbReference type="SUPFAM" id="SSF46894">
    <property type="entry name" value="C-terminal effector domain of the bipartite response regulators"/>
    <property type="match status" value="1"/>
</dbReference>
<evidence type="ECO:0000256" key="1">
    <source>
        <dbReference type="ARBA" id="ARBA00022553"/>
    </source>
</evidence>
<keyword evidence="5" id="KW-0804">Transcription</keyword>
<dbReference type="GO" id="GO:0032993">
    <property type="term" value="C:protein-DNA complex"/>
    <property type="evidence" value="ECO:0007669"/>
    <property type="project" value="TreeGrafter"/>
</dbReference>
<evidence type="ECO:0000256" key="6">
    <source>
        <dbReference type="PROSITE-ProRule" id="PRU01091"/>
    </source>
</evidence>
<evidence type="ECO:0000256" key="5">
    <source>
        <dbReference type="ARBA" id="ARBA00023163"/>
    </source>
</evidence>
<keyword evidence="1" id="KW-0597">Phosphoprotein</keyword>
<dbReference type="InterPro" id="IPR011006">
    <property type="entry name" value="CheY-like_superfamily"/>
</dbReference>
<reference evidence="8 9" key="1">
    <citation type="submission" date="2017-11" db="EMBL/GenBank/DDBJ databases">
        <title>Complete genome sequence of Herbaspirillum rubrisubalbicans DSM 11543.</title>
        <authorList>
            <person name="Chen M."/>
            <person name="An Q."/>
        </authorList>
    </citation>
    <scope>NUCLEOTIDE SEQUENCE [LARGE SCALE GENOMIC DNA]</scope>
    <source>
        <strain evidence="8 9">DSM 11543</strain>
    </source>
</reference>